<proteinExistence type="predicted"/>
<dbReference type="AlphaFoldDB" id="A0AA42CRL4"/>
<evidence type="ECO:0000259" key="1">
    <source>
        <dbReference type="PROSITE" id="PS51459"/>
    </source>
</evidence>
<dbReference type="PANTHER" id="PTHR39426:SF1">
    <property type="entry name" value="HOMOLOGY TO DEATH-ON-CURING PROTEIN OF PHAGE P1"/>
    <property type="match status" value="1"/>
</dbReference>
<dbReference type="InterPro" id="IPR036597">
    <property type="entry name" value="Fido-like_dom_sf"/>
</dbReference>
<gene>
    <name evidence="2" type="ORF">M8523_32430</name>
</gene>
<name>A0AA42CRL4_9HYPH</name>
<dbReference type="PROSITE" id="PS51459">
    <property type="entry name" value="FIDO"/>
    <property type="match status" value="1"/>
</dbReference>
<evidence type="ECO:0000313" key="3">
    <source>
        <dbReference type="Proteomes" id="UP001165667"/>
    </source>
</evidence>
<organism evidence="2 3">
    <name type="scientific">Lichenifustis flavocetrariae</name>
    <dbReference type="NCBI Taxonomy" id="2949735"/>
    <lineage>
        <taxon>Bacteria</taxon>
        <taxon>Pseudomonadati</taxon>
        <taxon>Pseudomonadota</taxon>
        <taxon>Alphaproteobacteria</taxon>
        <taxon>Hyphomicrobiales</taxon>
        <taxon>Lichenihabitantaceae</taxon>
        <taxon>Lichenifustis</taxon>
    </lineage>
</organism>
<dbReference type="Gene3D" id="1.20.120.1870">
    <property type="entry name" value="Fic/DOC protein, Fido domain"/>
    <property type="match status" value="1"/>
</dbReference>
<dbReference type="SUPFAM" id="SSF140931">
    <property type="entry name" value="Fic-like"/>
    <property type="match status" value="1"/>
</dbReference>
<dbReference type="PANTHER" id="PTHR39426">
    <property type="entry name" value="HOMOLOGY TO DEATH-ON-CURING PROTEIN OF PHAGE P1"/>
    <property type="match status" value="1"/>
</dbReference>
<dbReference type="InterPro" id="IPR053737">
    <property type="entry name" value="Type_II_TA_Toxin"/>
</dbReference>
<dbReference type="NCBIfam" id="TIGR01550">
    <property type="entry name" value="DOC_P1"/>
    <property type="match status" value="1"/>
</dbReference>
<dbReference type="Pfam" id="PF02661">
    <property type="entry name" value="Fic"/>
    <property type="match status" value="1"/>
</dbReference>
<dbReference type="EMBL" id="JAMOIM010000057">
    <property type="protein sequence ID" value="MCW6512617.1"/>
    <property type="molecule type" value="Genomic_DNA"/>
</dbReference>
<evidence type="ECO:0000313" key="2">
    <source>
        <dbReference type="EMBL" id="MCW6512617.1"/>
    </source>
</evidence>
<dbReference type="PIRSF" id="PIRSF018297">
    <property type="entry name" value="Doc"/>
    <property type="match status" value="1"/>
</dbReference>
<dbReference type="Proteomes" id="UP001165667">
    <property type="component" value="Unassembled WGS sequence"/>
</dbReference>
<keyword evidence="3" id="KW-1185">Reference proteome</keyword>
<feature type="domain" description="Fido" evidence="1">
    <location>
        <begin position="7"/>
        <end position="123"/>
    </location>
</feature>
<dbReference type="RefSeq" id="WP_282588994.1">
    <property type="nucleotide sequence ID" value="NZ_JAMOIM010000057.1"/>
</dbReference>
<reference evidence="2" key="1">
    <citation type="submission" date="2022-05" db="EMBL/GenBank/DDBJ databases">
        <authorList>
            <person name="Pankratov T."/>
        </authorList>
    </citation>
    <scope>NUCLEOTIDE SEQUENCE</scope>
    <source>
        <strain evidence="2">BP6-180914</strain>
    </source>
</reference>
<dbReference type="InterPro" id="IPR006440">
    <property type="entry name" value="Doc"/>
</dbReference>
<dbReference type="GO" id="GO:0016301">
    <property type="term" value="F:kinase activity"/>
    <property type="evidence" value="ECO:0007669"/>
    <property type="project" value="InterPro"/>
</dbReference>
<comment type="caution">
    <text evidence="2">The sequence shown here is derived from an EMBL/GenBank/DDBJ whole genome shotgun (WGS) entry which is preliminary data.</text>
</comment>
<dbReference type="InterPro" id="IPR003812">
    <property type="entry name" value="Fido"/>
</dbReference>
<sequence length="129" mass="13853">MVEPFWIIKGDAIAIHDRQLAEHGGPPGLRDEGLLESALARPENLSAYGDPDLADLAAAYAFGIARNHPFIDGNKRTSFGVCLVFLDLNGFDLPADDDANIATWLALAAGTVSEVELAAWLRARIVPLD</sequence>
<accession>A0AA42CRL4</accession>
<protein>
    <submittedName>
        <fullName evidence="2">Type II toxin-antitoxin system death-on-curing family toxin</fullName>
    </submittedName>
</protein>